<dbReference type="PANTHER" id="PTHR17490:SF16">
    <property type="entry name" value="THREONYLCARBAMOYL-AMP SYNTHASE"/>
    <property type="match status" value="1"/>
</dbReference>
<proteinExistence type="inferred from homology"/>
<dbReference type="PROSITE" id="PS51163">
    <property type="entry name" value="YRDC"/>
    <property type="match status" value="1"/>
</dbReference>
<dbReference type="EC" id="2.7.7.87" evidence="3"/>
<keyword evidence="14" id="KW-1185">Reference proteome</keyword>
<evidence type="ECO:0000256" key="11">
    <source>
        <dbReference type="ARBA" id="ARBA00048366"/>
    </source>
</evidence>
<evidence type="ECO:0000256" key="8">
    <source>
        <dbReference type="ARBA" id="ARBA00022741"/>
    </source>
</evidence>
<dbReference type="RefSeq" id="WP_263822041.1">
    <property type="nucleotide sequence ID" value="NZ_JAOXHL010000004.1"/>
</dbReference>
<keyword evidence="9" id="KW-0067">ATP-binding</keyword>
<dbReference type="PANTHER" id="PTHR17490">
    <property type="entry name" value="SUA5"/>
    <property type="match status" value="1"/>
</dbReference>
<keyword evidence="4" id="KW-0963">Cytoplasm</keyword>
<evidence type="ECO:0000313" key="13">
    <source>
        <dbReference type="EMBL" id="MCV3728730.1"/>
    </source>
</evidence>
<evidence type="ECO:0000256" key="7">
    <source>
        <dbReference type="ARBA" id="ARBA00022695"/>
    </source>
</evidence>
<dbReference type="Proteomes" id="UP001208245">
    <property type="component" value="Unassembled WGS sequence"/>
</dbReference>
<keyword evidence="7" id="KW-0548">Nucleotidyltransferase</keyword>
<comment type="catalytic activity">
    <reaction evidence="11">
        <text>L-threonine + hydrogencarbonate + ATP = L-threonylcarbamoyladenylate + diphosphate + H2O</text>
        <dbReference type="Rhea" id="RHEA:36407"/>
        <dbReference type="ChEBI" id="CHEBI:15377"/>
        <dbReference type="ChEBI" id="CHEBI:17544"/>
        <dbReference type="ChEBI" id="CHEBI:30616"/>
        <dbReference type="ChEBI" id="CHEBI:33019"/>
        <dbReference type="ChEBI" id="CHEBI:57926"/>
        <dbReference type="ChEBI" id="CHEBI:73682"/>
        <dbReference type="EC" id="2.7.7.87"/>
    </reaction>
</comment>
<evidence type="ECO:0000256" key="9">
    <source>
        <dbReference type="ARBA" id="ARBA00022840"/>
    </source>
</evidence>
<keyword evidence="6" id="KW-0819">tRNA processing</keyword>
<name>A0ABT3BNC2_9BACT</name>
<dbReference type="SUPFAM" id="SSF55821">
    <property type="entry name" value="YrdC/RibB"/>
    <property type="match status" value="1"/>
</dbReference>
<evidence type="ECO:0000256" key="5">
    <source>
        <dbReference type="ARBA" id="ARBA00022679"/>
    </source>
</evidence>
<protein>
    <recommendedName>
        <fullName evidence="10">L-threonylcarbamoyladenylate synthase</fullName>
        <ecNumber evidence="3">2.7.7.87</ecNumber>
    </recommendedName>
    <alternativeName>
        <fullName evidence="10">L-threonylcarbamoyladenylate synthase</fullName>
    </alternativeName>
</protein>
<evidence type="ECO:0000256" key="4">
    <source>
        <dbReference type="ARBA" id="ARBA00022490"/>
    </source>
</evidence>
<evidence type="ECO:0000256" key="2">
    <source>
        <dbReference type="ARBA" id="ARBA00007663"/>
    </source>
</evidence>
<feature type="domain" description="YrdC-like" evidence="12">
    <location>
        <begin position="6"/>
        <end position="166"/>
    </location>
</feature>
<keyword evidence="8" id="KW-0547">Nucleotide-binding</keyword>
<evidence type="ECO:0000256" key="1">
    <source>
        <dbReference type="ARBA" id="ARBA00004496"/>
    </source>
</evidence>
<evidence type="ECO:0000256" key="10">
    <source>
        <dbReference type="ARBA" id="ARBA00029774"/>
    </source>
</evidence>
<dbReference type="InterPro" id="IPR006070">
    <property type="entry name" value="Sua5-like_dom"/>
</dbReference>
<dbReference type="InterPro" id="IPR050156">
    <property type="entry name" value="TC-AMP_synthase_SUA5"/>
</dbReference>
<dbReference type="EMBL" id="JAOXHL010000004">
    <property type="protein sequence ID" value="MCV3728730.1"/>
    <property type="molecule type" value="Genomic_DNA"/>
</dbReference>
<gene>
    <name evidence="13" type="ORF">OF376_03000</name>
</gene>
<evidence type="ECO:0000313" key="14">
    <source>
        <dbReference type="Proteomes" id="UP001208245"/>
    </source>
</evidence>
<evidence type="ECO:0000256" key="3">
    <source>
        <dbReference type="ARBA" id="ARBA00012584"/>
    </source>
</evidence>
<comment type="caution">
    <text evidence="13">The sequence shown here is derived from an EMBL/GenBank/DDBJ whole genome shotgun (WGS) entry which is preliminary data.</text>
</comment>
<reference evidence="13 14" key="1">
    <citation type="journal article" date="2020" name="Int. J. Syst. Evol. Microbiol.">
        <title>Ureaplasma miroungigenitalium sp. nov. isolated from northern elephant seals (Mirounga angustirostris) and Ureaplasma zalophigenitalium sp. nov. isolated from California sea lions (Zalophus californianus).</title>
        <authorList>
            <person name="Volokhov D.V."/>
            <person name="Gulland F.M."/>
            <person name="Gao Y."/>
            <person name="Chizhikov V.E."/>
        </authorList>
    </citation>
    <scope>NUCLEOTIDE SEQUENCE [LARGE SCALE GENOMIC DNA]</scope>
    <source>
        <strain evidence="13 14">ES3182-GEN</strain>
    </source>
</reference>
<evidence type="ECO:0000259" key="12">
    <source>
        <dbReference type="PROSITE" id="PS51163"/>
    </source>
</evidence>
<dbReference type="InterPro" id="IPR017945">
    <property type="entry name" value="DHBP_synth_RibB-like_a/b_dom"/>
</dbReference>
<keyword evidence="5" id="KW-0808">Transferase</keyword>
<sequence>MKTYNFNQLNIIADALAANKCVVLPTDTIMGILAKNEKNIYALKKRPANKPIVRFIADYSLLGELTVAQKQFLDIIWPGQITIIKDHISYRMPNSRPILKLLEKLGPLYCSSANLSGEDPVLNEQEAVFKFGAKDNVLYVQGNANTTKPSTIIDIDEWKYIRRGASVGVVDEFLADLHANKSSQID</sequence>
<comment type="subcellular location">
    <subcellularLocation>
        <location evidence="1">Cytoplasm</location>
    </subcellularLocation>
</comment>
<comment type="similarity">
    <text evidence="2">Belongs to the SUA5 family.</text>
</comment>
<organism evidence="13 14">
    <name type="scientific">Ureaplasma miroungigenitalium</name>
    <dbReference type="NCBI Taxonomy" id="1042321"/>
    <lineage>
        <taxon>Bacteria</taxon>
        <taxon>Bacillati</taxon>
        <taxon>Mycoplasmatota</taxon>
        <taxon>Mycoplasmoidales</taxon>
        <taxon>Mycoplasmoidaceae</taxon>
        <taxon>Ureaplasma</taxon>
    </lineage>
</organism>
<dbReference type="Gene3D" id="3.90.870.10">
    <property type="entry name" value="DHBP synthase"/>
    <property type="match status" value="1"/>
</dbReference>
<dbReference type="Pfam" id="PF01300">
    <property type="entry name" value="Sua5_yciO_yrdC"/>
    <property type="match status" value="1"/>
</dbReference>
<evidence type="ECO:0000256" key="6">
    <source>
        <dbReference type="ARBA" id="ARBA00022694"/>
    </source>
</evidence>
<accession>A0ABT3BNC2</accession>